<organism evidence="1 2">
    <name type="scientific">Pseudomonas sichuanensis</name>
    <dbReference type="NCBI Taxonomy" id="2213015"/>
    <lineage>
        <taxon>Bacteria</taxon>
        <taxon>Pseudomonadati</taxon>
        <taxon>Pseudomonadota</taxon>
        <taxon>Gammaproteobacteria</taxon>
        <taxon>Pseudomonadales</taxon>
        <taxon>Pseudomonadaceae</taxon>
        <taxon>Pseudomonas</taxon>
    </lineage>
</organism>
<gene>
    <name evidence="1" type="ORF">ABFE88_15665</name>
</gene>
<sequence>MHILCSVEDGITKRQAQKTRLRRPGFVKRVACVEQATFKTSSSLEDDLVHPKNTTSPPAAQPILARKIGLLSTPIANSRDQLLSVEPGLDAQDALQAARTLSSGMSQLCRHMHDSLNYGEMVYCDGVAALEFLGETVNALIFSVEKSVAGAAGNGGDV</sequence>
<accession>A0ABV0DGZ9</accession>
<proteinExistence type="predicted"/>
<name>A0ABV0DGZ9_9PSED</name>
<evidence type="ECO:0000313" key="1">
    <source>
        <dbReference type="EMBL" id="MEN8641084.1"/>
    </source>
</evidence>
<protein>
    <submittedName>
        <fullName evidence="1">Uncharacterized protein</fullName>
    </submittedName>
</protein>
<dbReference type="EMBL" id="JBDLYL010000015">
    <property type="protein sequence ID" value="MEN8641084.1"/>
    <property type="molecule type" value="Genomic_DNA"/>
</dbReference>
<evidence type="ECO:0000313" key="2">
    <source>
        <dbReference type="Proteomes" id="UP001424532"/>
    </source>
</evidence>
<dbReference type="Proteomes" id="UP001424532">
    <property type="component" value="Unassembled WGS sequence"/>
</dbReference>
<dbReference type="RefSeq" id="WP_346647864.1">
    <property type="nucleotide sequence ID" value="NZ_JBDLYL010000015.1"/>
</dbReference>
<keyword evidence="2" id="KW-1185">Reference proteome</keyword>
<reference evidence="1 2" key="1">
    <citation type="submission" date="2024-05" db="EMBL/GenBank/DDBJ databases">
        <title>Sequence of Lycoming College course isolates.</title>
        <authorList>
            <person name="Reigle C.A."/>
            <person name="Newman J.D."/>
        </authorList>
    </citation>
    <scope>NUCLEOTIDE SEQUENCE [LARGE SCALE GENOMIC DNA]</scope>
    <source>
        <strain evidence="1 2">CAR-09</strain>
    </source>
</reference>
<comment type="caution">
    <text evidence="1">The sequence shown here is derived from an EMBL/GenBank/DDBJ whole genome shotgun (WGS) entry which is preliminary data.</text>
</comment>